<dbReference type="Gene3D" id="3.90.180.10">
    <property type="entry name" value="Medium-chain alcohol dehydrogenases, catalytic domain"/>
    <property type="match status" value="1"/>
</dbReference>
<organism evidence="2 3">
    <name type="scientific">Streptomonospora mangrovi</name>
    <dbReference type="NCBI Taxonomy" id="2883123"/>
    <lineage>
        <taxon>Bacteria</taxon>
        <taxon>Bacillati</taxon>
        <taxon>Actinomycetota</taxon>
        <taxon>Actinomycetes</taxon>
        <taxon>Streptosporangiales</taxon>
        <taxon>Nocardiopsidaceae</taxon>
        <taxon>Streptomonospora</taxon>
    </lineage>
</organism>
<sequence>MADTVLAARVTGPDRALRVEEVARRPPAAGEAAVDMVYAAVNPLDTYVLAGQVAGDAPVPRTLGVEGVGRCGGDLFAVHGAGVGLVRDGVWSTRAVVPRAALVPVPEGVDPAQAACAAVCGRTAVRVVRDLARVGADDRVLVLGAAGGVGTAAVSLAVSAGAAVWGQTGVPEKAGAITALGADPVVARTPAELLAAAADLGATVVLDPLGGDFTAAAARLLAPYGTLALYGASFAPETRLDVRSFYRGNLRLIGYGGVLESQDDVRTGIRAALRALADGTMRLRVGELTPLAGLPEALAPDRRRAVPGKTVVAFDTS</sequence>
<dbReference type="PANTHER" id="PTHR43677:SF4">
    <property type="entry name" value="QUINONE OXIDOREDUCTASE-LIKE PROTEIN 2"/>
    <property type="match status" value="1"/>
</dbReference>
<dbReference type="InterPro" id="IPR013149">
    <property type="entry name" value="ADH-like_C"/>
</dbReference>
<comment type="caution">
    <text evidence="2">The sequence shown here is derived from an EMBL/GenBank/DDBJ whole genome shotgun (WGS) entry which is preliminary data.</text>
</comment>
<dbReference type="RefSeq" id="WP_270071527.1">
    <property type="nucleotide sequence ID" value="NZ_JAJAQC010000009.1"/>
</dbReference>
<proteinExistence type="predicted"/>
<evidence type="ECO:0000313" key="2">
    <source>
        <dbReference type="EMBL" id="MDA0564239.1"/>
    </source>
</evidence>
<dbReference type="InterPro" id="IPR020843">
    <property type="entry name" value="ER"/>
</dbReference>
<dbReference type="InterPro" id="IPR011032">
    <property type="entry name" value="GroES-like_sf"/>
</dbReference>
<dbReference type="SUPFAM" id="SSF51735">
    <property type="entry name" value="NAD(P)-binding Rossmann-fold domains"/>
    <property type="match status" value="1"/>
</dbReference>
<protein>
    <submittedName>
        <fullName evidence="2">Zinc-binding alcohol dehydrogenase family protein</fullName>
    </submittedName>
</protein>
<accession>A0A9X3SGK0</accession>
<dbReference type="PANTHER" id="PTHR43677">
    <property type="entry name" value="SHORT-CHAIN DEHYDROGENASE/REDUCTASE"/>
    <property type="match status" value="1"/>
</dbReference>
<reference evidence="2" key="1">
    <citation type="submission" date="2021-10" db="EMBL/GenBank/DDBJ databases">
        <title>Streptomonospora sp. nov., isolated from mangrove soil.</title>
        <authorList>
            <person name="Chen X."/>
            <person name="Ge X."/>
            <person name="Liu W."/>
        </authorList>
    </citation>
    <scope>NUCLEOTIDE SEQUENCE</scope>
    <source>
        <strain evidence="2">S1-112</strain>
    </source>
</reference>
<keyword evidence="3" id="KW-1185">Reference proteome</keyword>
<evidence type="ECO:0000259" key="1">
    <source>
        <dbReference type="SMART" id="SM00829"/>
    </source>
</evidence>
<dbReference type="SMART" id="SM00829">
    <property type="entry name" value="PKS_ER"/>
    <property type="match status" value="1"/>
</dbReference>
<dbReference type="AlphaFoldDB" id="A0A9X3SGK0"/>
<dbReference type="InterPro" id="IPR051397">
    <property type="entry name" value="Zn-ADH-like_protein"/>
</dbReference>
<dbReference type="Gene3D" id="3.40.50.720">
    <property type="entry name" value="NAD(P)-binding Rossmann-like Domain"/>
    <property type="match status" value="1"/>
</dbReference>
<dbReference type="Proteomes" id="UP001140076">
    <property type="component" value="Unassembled WGS sequence"/>
</dbReference>
<dbReference type="InterPro" id="IPR036291">
    <property type="entry name" value="NAD(P)-bd_dom_sf"/>
</dbReference>
<feature type="domain" description="Enoyl reductase (ER)" evidence="1">
    <location>
        <begin position="12"/>
        <end position="312"/>
    </location>
</feature>
<name>A0A9X3SGK0_9ACTN</name>
<dbReference type="Pfam" id="PF00107">
    <property type="entry name" value="ADH_zinc_N"/>
    <property type="match status" value="1"/>
</dbReference>
<gene>
    <name evidence="2" type="ORF">LG943_07860</name>
</gene>
<dbReference type="GO" id="GO:0016491">
    <property type="term" value="F:oxidoreductase activity"/>
    <property type="evidence" value="ECO:0007669"/>
    <property type="project" value="InterPro"/>
</dbReference>
<evidence type="ECO:0000313" key="3">
    <source>
        <dbReference type="Proteomes" id="UP001140076"/>
    </source>
</evidence>
<dbReference type="SUPFAM" id="SSF50129">
    <property type="entry name" value="GroES-like"/>
    <property type="match status" value="1"/>
</dbReference>
<dbReference type="EMBL" id="JAJAQC010000009">
    <property type="protein sequence ID" value="MDA0564239.1"/>
    <property type="molecule type" value="Genomic_DNA"/>
</dbReference>